<protein>
    <submittedName>
        <fullName evidence="1">Hypothetical elongation factor G</fullName>
    </submittedName>
</protein>
<keyword evidence="1" id="KW-0648">Protein biosynthesis</keyword>
<sequence length="264" mass="29223">MNEAHRDFSLPEIGIQAGFVAQGQFFRIGGREGNDLFRQFPAEGSPERFRIMREICFVQEQDDGNAAPFQQTPEGAGVGLDSVRGADNQDCRVQHIQRALGFAGKIGVAGRVQQGQVRMIPGQAGFLGKDCNAPVLFHGIGIQKGIPVVHPPLPPDGAGEKQHGFGQGGFAGIHMRAESDDRSGRHNRFPPFLHVYVHRNITESLRQVRICRNLPVRSNGRIPKVVRTDSGGARLRDQERCGIIYWLEMRKDGRESREGHSRTS</sequence>
<dbReference type="AlphaFoldDB" id="I3PGB8"/>
<accession>I3PGB8</accession>
<keyword evidence="1" id="KW-0251">Elongation factor</keyword>
<dbReference type="AntiFam" id="ANF00072">
    <property type="entry name" value="Shadow ORF (opposite TypA)"/>
</dbReference>
<evidence type="ECO:0000313" key="1">
    <source>
        <dbReference type="EMBL" id="AEW47933.1"/>
    </source>
</evidence>
<name>I3PGB8_9ZZZZ</name>
<organism evidence="1">
    <name type="scientific">uncultured microorganism</name>
    <dbReference type="NCBI Taxonomy" id="358574"/>
    <lineage>
        <taxon>unclassified sequences</taxon>
        <taxon>environmental samples</taxon>
    </lineage>
</organism>
<reference evidence="1" key="1">
    <citation type="journal article" date="2012" name="J. Agric. Food Chem.">
        <title>Novel xylanase from a holstein cattle rumen metagenomic library and its application in xylooligosaccharide and ferulic Acid production from wheat straw.</title>
        <authorList>
            <person name="Cheng F."/>
            <person name="Sheng J."/>
            <person name="Dong R."/>
            <person name="Meng Y."/>
            <person name="Gan L."/>
            <person name="Shen L."/>
        </authorList>
    </citation>
    <scope>NUCLEOTIDE SEQUENCE</scope>
</reference>
<dbReference type="EMBL" id="JN571491">
    <property type="protein sequence ID" value="AEW47933.1"/>
    <property type="molecule type" value="Genomic_DNA"/>
</dbReference>
<proteinExistence type="predicted"/>